<dbReference type="AlphaFoldDB" id="A0A645GF60"/>
<accession>A0A645GF60</accession>
<name>A0A645GF60_9ZZZZ</name>
<dbReference type="EMBL" id="VSSQ01073748">
    <property type="protein sequence ID" value="MPN24786.1"/>
    <property type="molecule type" value="Genomic_DNA"/>
</dbReference>
<protein>
    <submittedName>
        <fullName evidence="1">Uncharacterized protein</fullName>
    </submittedName>
</protein>
<evidence type="ECO:0000313" key="1">
    <source>
        <dbReference type="EMBL" id="MPN24786.1"/>
    </source>
</evidence>
<sequence>MYRYRNSYVAVNSRATNEYKDRTVIAYIANRFQNPWIAGFFRELEITIDEEKLALAELVQCIWRSAIREDKEIHLFIPSKRMRELLQDWLNEGD</sequence>
<comment type="caution">
    <text evidence="1">The sequence shown here is derived from an EMBL/GenBank/DDBJ whole genome shotgun (WGS) entry which is preliminary data.</text>
</comment>
<organism evidence="1">
    <name type="scientific">bioreactor metagenome</name>
    <dbReference type="NCBI Taxonomy" id="1076179"/>
    <lineage>
        <taxon>unclassified sequences</taxon>
        <taxon>metagenomes</taxon>
        <taxon>ecological metagenomes</taxon>
    </lineage>
</organism>
<proteinExistence type="predicted"/>
<gene>
    <name evidence="1" type="ORF">SDC9_172188</name>
</gene>
<reference evidence="1" key="1">
    <citation type="submission" date="2019-08" db="EMBL/GenBank/DDBJ databases">
        <authorList>
            <person name="Kucharzyk K."/>
            <person name="Murdoch R.W."/>
            <person name="Higgins S."/>
            <person name="Loffler F."/>
        </authorList>
    </citation>
    <scope>NUCLEOTIDE SEQUENCE</scope>
</reference>